<proteinExistence type="predicted"/>
<comment type="caution">
    <text evidence="1">The sequence shown here is derived from an EMBL/GenBank/DDBJ whole genome shotgun (WGS) entry which is preliminary data.</text>
</comment>
<evidence type="ECO:0000313" key="2">
    <source>
        <dbReference type="Proteomes" id="UP001469553"/>
    </source>
</evidence>
<keyword evidence="2" id="KW-1185">Reference proteome</keyword>
<reference evidence="1 2" key="1">
    <citation type="submission" date="2021-06" db="EMBL/GenBank/DDBJ databases">
        <authorList>
            <person name="Palmer J.M."/>
        </authorList>
    </citation>
    <scope>NUCLEOTIDE SEQUENCE [LARGE SCALE GENOMIC DNA]</scope>
    <source>
        <strain evidence="1 2">AS_MEX2019</strain>
        <tissue evidence="1">Muscle</tissue>
    </source>
</reference>
<dbReference type="EMBL" id="JAHRIP010062161">
    <property type="protein sequence ID" value="MEQ2305304.1"/>
    <property type="molecule type" value="Genomic_DNA"/>
</dbReference>
<evidence type="ECO:0000313" key="1">
    <source>
        <dbReference type="EMBL" id="MEQ2305304.1"/>
    </source>
</evidence>
<name>A0ABV0ZGD9_9TELE</name>
<protein>
    <submittedName>
        <fullName evidence="1">Uncharacterized protein</fullName>
    </submittedName>
</protein>
<organism evidence="1 2">
    <name type="scientific">Ameca splendens</name>
    <dbReference type="NCBI Taxonomy" id="208324"/>
    <lineage>
        <taxon>Eukaryota</taxon>
        <taxon>Metazoa</taxon>
        <taxon>Chordata</taxon>
        <taxon>Craniata</taxon>
        <taxon>Vertebrata</taxon>
        <taxon>Euteleostomi</taxon>
        <taxon>Actinopterygii</taxon>
        <taxon>Neopterygii</taxon>
        <taxon>Teleostei</taxon>
        <taxon>Neoteleostei</taxon>
        <taxon>Acanthomorphata</taxon>
        <taxon>Ovalentaria</taxon>
        <taxon>Atherinomorphae</taxon>
        <taxon>Cyprinodontiformes</taxon>
        <taxon>Goodeidae</taxon>
        <taxon>Ameca</taxon>
    </lineage>
</organism>
<sequence length="77" mass="8495">MLLAWYFFDLSDITGGCVWGPRGARVFPDGIKAASASTILWPIPDQQFLGSWRQAHTSGNIILIPVNCQRSSKLTCL</sequence>
<dbReference type="Proteomes" id="UP001469553">
    <property type="component" value="Unassembled WGS sequence"/>
</dbReference>
<accession>A0ABV0ZGD9</accession>
<gene>
    <name evidence="1" type="ORF">AMECASPLE_036357</name>
</gene>